<dbReference type="GO" id="GO:0016020">
    <property type="term" value="C:membrane"/>
    <property type="evidence" value="ECO:0007669"/>
    <property type="project" value="UniProtKB-SubCell"/>
</dbReference>
<evidence type="ECO:0000256" key="1">
    <source>
        <dbReference type="ARBA" id="ARBA00004141"/>
    </source>
</evidence>
<dbReference type="GO" id="GO:0022857">
    <property type="term" value="F:transmembrane transporter activity"/>
    <property type="evidence" value="ECO:0007669"/>
    <property type="project" value="InterPro"/>
</dbReference>
<dbReference type="OrthoDB" id="419734at2759"/>
<evidence type="ECO:0000313" key="7">
    <source>
        <dbReference type="EMBL" id="OWF53192.1"/>
    </source>
</evidence>
<dbReference type="InterPro" id="IPR036259">
    <property type="entry name" value="MFS_trans_sf"/>
</dbReference>
<reference evidence="7 8" key="1">
    <citation type="journal article" date="2017" name="Nat. Ecol. Evol.">
        <title>Scallop genome provides insights into evolution of bilaterian karyotype and development.</title>
        <authorList>
            <person name="Wang S."/>
            <person name="Zhang J."/>
            <person name="Jiao W."/>
            <person name="Li J."/>
            <person name="Xun X."/>
            <person name="Sun Y."/>
            <person name="Guo X."/>
            <person name="Huan P."/>
            <person name="Dong B."/>
            <person name="Zhang L."/>
            <person name="Hu X."/>
            <person name="Sun X."/>
            <person name="Wang J."/>
            <person name="Zhao C."/>
            <person name="Wang Y."/>
            <person name="Wang D."/>
            <person name="Huang X."/>
            <person name="Wang R."/>
            <person name="Lv J."/>
            <person name="Li Y."/>
            <person name="Zhang Z."/>
            <person name="Liu B."/>
            <person name="Lu W."/>
            <person name="Hui Y."/>
            <person name="Liang J."/>
            <person name="Zhou Z."/>
            <person name="Hou R."/>
            <person name="Li X."/>
            <person name="Liu Y."/>
            <person name="Li H."/>
            <person name="Ning X."/>
            <person name="Lin Y."/>
            <person name="Zhao L."/>
            <person name="Xing Q."/>
            <person name="Dou J."/>
            <person name="Li Y."/>
            <person name="Mao J."/>
            <person name="Guo H."/>
            <person name="Dou H."/>
            <person name="Li T."/>
            <person name="Mu C."/>
            <person name="Jiang W."/>
            <person name="Fu Q."/>
            <person name="Fu X."/>
            <person name="Miao Y."/>
            <person name="Liu J."/>
            <person name="Yu Q."/>
            <person name="Li R."/>
            <person name="Liao H."/>
            <person name="Li X."/>
            <person name="Kong Y."/>
            <person name="Jiang Z."/>
            <person name="Chourrout D."/>
            <person name="Li R."/>
            <person name="Bao Z."/>
        </authorList>
    </citation>
    <scope>NUCLEOTIDE SEQUENCE [LARGE SCALE GENOMIC DNA]</scope>
    <source>
        <strain evidence="7 8">PY_sf001</strain>
    </source>
</reference>
<sequence length="468" mass="52100">MRDEREKTPLLTTLDLDSLKFYKANIALENVTSFTGRYFLMAPCILVHFFSYVFYNLVTTQYLYDFFARKLIQNVTAMEINLNGSPCTIIEDSVLYQQRTLIQKETTKASLTFVIAGCAPALFMDVIFGVLSDRYGRKLFVIISLIGTFVKTTMTMVGMHYKLNASYFIVFIAVEGFAGGWCAVISLGFAFVSDVTSVDKSRTNSIFLIEISVGLGLVLAGVTSGYLIDGVGFVYAMMVLTVLNVLNIFIMLFCLPDTVNETNCVKGSSLRLLRSSFTFYTRDTSATAKRWKYIVCMFIFIFFNFSALSRQTVDQLYQLNVPFCWDAIKIGWYSSLSDVSRNVIGLAVIRVLQHYISDELLVIVSAVSGCTAYLVEAFAVSDVMMFFVPVVGVFSMVTGPILRSIMSRMTPPDRQGALFAGLAMVQTLCTILVDVLTKTVYLATVETARGSVFLLSAGFCALVLLFFV</sequence>
<keyword evidence="2 5" id="KW-0812">Transmembrane</keyword>
<dbReference type="Pfam" id="PF07690">
    <property type="entry name" value="MFS_1"/>
    <property type="match status" value="1"/>
</dbReference>
<name>A0A210QWZ6_MIZYE</name>
<proteinExistence type="predicted"/>
<dbReference type="AlphaFoldDB" id="A0A210QWZ6"/>
<evidence type="ECO:0000313" key="8">
    <source>
        <dbReference type="Proteomes" id="UP000242188"/>
    </source>
</evidence>
<keyword evidence="3 5" id="KW-1133">Transmembrane helix</keyword>
<evidence type="ECO:0000256" key="4">
    <source>
        <dbReference type="ARBA" id="ARBA00023136"/>
    </source>
</evidence>
<keyword evidence="8" id="KW-1185">Reference proteome</keyword>
<dbReference type="SUPFAM" id="SSF103473">
    <property type="entry name" value="MFS general substrate transporter"/>
    <property type="match status" value="1"/>
</dbReference>
<accession>A0A210QWZ6</accession>
<feature type="transmembrane region" description="Helical" evidence="5">
    <location>
        <begin position="386"/>
        <end position="405"/>
    </location>
</feature>
<feature type="transmembrane region" description="Helical" evidence="5">
    <location>
        <begin position="139"/>
        <end position="161"/>
    </location>
</feature>
<dbReference type="PANTHER" id="PTHR23507">
    <property type="entry name" value="ZGC:174356"/>
    <property type="match status" value="1"/>
</dbReference>
<dbReference type="EMBL" id="NEDP02001481">
    <property type="protein sequence ID" value="OWF53192.1"/>
    <property type="molecule type" value="Genomic_DNA"/>
</dbReference>
<dbReference type="PANTHER" id="PTHR23507:SF1">
    <property type="entry name" value="FI18259P1-RELATED"/>
    <property type="match status" value="1"/>
</dbReference>
<dbReference type="PROSITE" id="PS50850">
    <property type="entry name" value="MFS"/>
    <property type="match status" value="1"/>
</dbReference>
<evidence type="ECO:0000256" key="3">
    <source>
        <dbReference type="ARBA" id="ARBA00022989"/>
    </source>
</evidence>
<feature type="transmembrane region" description="Helical" evidence="5">
    <location>
        <begin position="417"/>
        <end position="436"/>
    </location>
</feature>
<feature type="transmembrane region" description="Helical" evidence="5">
    <location>
        <begin position="234"/>
        <end position="255"/>
    </location>
</feature>
<feature type="transmembrane region" description="Helical" evidence="5">
    <location>
        <begin position="291"/>
        <end position="310"/>
    </location>
</feature>
<gene>
    <name evidence="7" type="ORF">KP79_PYT10799</name>
</gene>
<feature type="transmembrane region" description="Helical" evidence="5">
    <location>
        <begin position="448"/>
        <end position="467"/>
    </location>
</feature>
<feature type="transmembrane region" description="Helical" evidence="5">
    <location>
        <begin position="205"/>
        <end position="228"/>
    </location>
</feature>
<dbReference type="InterPro" id="IPR020846">
    <property type="entry name" value="MFS_dom"/>
</dbReference>
<feature type="transmembrane region" description="Helical" evidence="5">
    <location>
        <begin position="38"/>
        <end position="58"/>
    </location>
</feature>
<evidence type="ECO:0000256" key="5">
    <source>
        <dbReference type="SAM" id="Phobius"/>
    </source>
</evidence>
<comment type="subcellular location">
    <subcellularLocation>
        <location evidence="1">Membrane</location>
        <topology evidence="1">Multi-pass membrane protein</topology>
    </subcellularLocation>
</comment>
<evidence type="ECO:0000259" key="6">
    <source>
        <dbReference type="PROSITE" id="PS50850"/>
    </source>
</evidence>
<protein>
    <submittedName>
        <fullName evidence="7">Solute carrier family 46 member 3</fullName>
    </submittedName>
</protein>
<evidence type="ECO:0000256" key="2">
    <source>
        <dbReference type="ARBA" id="ARBA00022692"/>
    </source>
</evidence>
<organism evidence="7 8">
    <name type="scientific">Mizuhopecten yessoensis</name>
    <name type="common">Japanese scallop</name>
    <name type="synonym">Patinopecten yessoensis</name>
    <dbReference type="NCBI Taxonomy" id="6573"/>
    <lineage>
        <taxon>Eukaryota</taxon>
        <taxon>Metazoa</taxon>
        <taxon>Spiralia</taxon>
        <taxon>Lophotrochozoa</taxon>
        <taxon>Mollusca</taxon>
        <taxon>Bivalvia</taxon>
        <taxon>Autobranchia</taxon>
        <taxon>Pteriomorphia</taxon>
        <taxon>Pectinida</taxon>
        <taxon>Pectinoidea</taxon>
        <taxon>Pectinidae</taxon>
        <taxon>Mizuhopecten</taxon>
    </lineage>
</organism>
<dbReference type="Proteomes" id="UP000242188">
    <property type="component" value="Unassembled WGS sequence"/>
</dbReference>
<dbReference type="InterPro" id="IPR011701">
    <property type="entry name" value="MFS"/>
</dbReference>
<keyword evidence="4 5" id="KW-0472">Membrane</keyword>
<feature type="transmembrane region" description="Helical" evidence="5">
    <location>
        <begin position="111"/>
        <end position="132"/>
    </location>
</feature>
<dbReference type="Gene3D" id="1.20.1250.20">
    <property type="entry name" value="MFS general substrate transporter like domains"/>
    <property type="match status" value="1"/>
</dbReference>
<feature type="transmembrane region" description="Helical" evidence="5">
    <location>
        <begin position="167"/>
        <end position="193"/>
    </location>
</feature>
<comment type="caution">
    <text evidence="7">The sequence shown here is derived from an EMBL/GenBank/DDBJ whole genome shotgun (WGS) entry which is preliminary data.</text>
</comment>
<feature type="domain" description="Major facilitator superfamily (MFS) profile" evidence="6">
    <location>
        <begin position="44"/>
        <end position="468"/>
    </location>
</feature>